<dbReference type="AlphaFoldDB" id="A0AAN7C1G5"/>
<keyword evidence="3" id="KW-1185">Reference proteome</keyword>
<reference evidence="2" key="2">
    <citation type="submission" date="2023-05" db="EMBL/GenBank/DDBJ databases">
        <authorList>
            <consortium name="Lawrence Berkeley National Laboratory"/>
            <person name="Steindorff A."/>
            <person name="Hensen N."/>
            <person name="Bonometti L."/>
            <person name="Westerberg I."/>
            <person name="Brannstrom I.O."/>
            <person name="Guillou S."/>
            <person name="Cros-Aarteil S."/>
            <person name="Calhoun S."/>
            <person name="Haridas S."/>
            <person name="Kuo A."/>
            <person name="Mondo S."/>
            <person name="Pangilinan J."/>
            <person name="Riley R."/>
            <person name="Labutti K."/>
            <person name="Andreopoulos B."/>
            <person name="Lipzen A."/>
            <person name="Chen C."/>
            <person name="Yanf M."/>
            <person name="Daum C."/>
            <person name="Ng V."/>
            <person name="Clum A."/>
            <person name="Ohm R."/>
            <person name="Martin F."/>
            <person name="Silar P."/>
            <person name="Natvig D."/>
            <person name="Lalanne C."/>
            <person name="Gautier V."/>
            <person name="Ament-Velasquez S.L."/>
            <person name="Kruys A."/>
            <person name="Hutchinson M.I."/>
            <person name="Powell A.J."/>
            <person name="Barry K."/>
            <person name="Miller A.N."/>
            <person name="Grigoriev I.V."/>
            <person name="Debuchy R."/>
            <person name="Gladieux P."/>
            <person name="Thoren M.H."/>
            <person name="Johannesson H."/>
        </authorList>
    </citation>
    <scope>NUCLEOTIDE SEQUENCE</scope>
    <source>
        <strain evidence="2">CBS 532.94</strain>
    </source>
</reference>
<accession>A0AAN7C1G5</accession>
<organism evidence="2 3">
    <name type="scientific">Achaetomium macrosporum</name>
    <dbReference type="NCBI Taxonomy" id="79813"/>
    <lineage>
        <taxon>Eukaryota</taxon>
        <taxon>Fungi</taxon>
        <taxon>Dikarya</taxon>
        <taxon>Ascomycota</taxon>
        <taxon>Pezizomycotina</taxon>
        <taxon>Sordariomycetes</taxon>
        <taxon>Sordariomycetidae</taxon>
        <taxon>Sordariales</taxon>
        <taxon>Chaetomiaceae</taxon>
        <taxon>Achaetomium</taxon>
    </lineage>
</organism>
<evidence type="ECO:0008006" key="4">
    <source>
        <dbReference type="Google" id="ProtNLM"/>
    </source>
</evidence>
<evidence type="ECO:0000313" key="3">
    <source>
        <dbReference type="Proteomes" id="UP001303760"/>
    </source>
</evidence>
<gene>
    <name evidence="2" type="ORF">C8A03DRAFT_19989</name>
</gene>
<evidence type="ECO:0000256" key="1">
    <source>
        <dbReference type="SAM" id="MobiDB-lite"/>
    </source>
</evidence>
<feature type="compositionally biased region" description="Low complexity" evidence="1">
    <location>
        <begin position="237"/>
        <end position="246"/>
    </location>
</feature>
<protein>
    <recommendedName>
        <fullName evidence="4">Myb/SANT-like domain-containing protein</fullName>
    </recommendedName>
</protein>
<feature type="non-terminal residue" evidence="2">
    <location>
        <position position="1"/>
    </location>
</feature>
<proteinExistence type="predicted"/>
<dbReference type="EMBL" id="MU860882">
    <property type="protein sequence ID" value="KAK4232793.1"/>
    <property type="molecule type" value="Genomic_DNA"/>
</dbReference>
<evidence type="ECO:0000313" key="2">
    <source>
        <dbReference type="EMBL" id="KAK4232793.1"/>
    </source>
</evidence>
<sequence length="345" mass="38928">PQAPTPEPVARPRKKAVSNKTVGQAKRVTFSREMTDQVMLWFNDCRERGLFDSSKKKDYGPVWQEVMERCREAWPQFPWSTKVIAVKYETEKKRFQLWKMLVDGYSGVTFDHETGLPQVSDATWKQFVKRNNTTSRRVIWLRTVPLGDVDIYRSVFFRERASGTYIAEAGDAESNDMGGAGDAGDDSGRDNPDLLDDESDDDDVTVITPVPQKRLTAAQKRRLENDPDHTPTDRESSASINIPPSSAKKRVRERDSQILANSIRDAVTILATAPQVNVQGLAGGDDVGKAIDDIQRLFAKEVSDEELLNCIDRLQSNPMLALTWNRLSLPLKKLYIRRWVGGSEA</sequence>
<feature type="compositionally biased region" description="Acidic residues" evidence="1">
    <location>
        <begin position="193"/>
        <end position="204"/>
    </location>
</feature>
<dbReference type="Proteomes" id="UP001303760">
    <property type="component" value="Unassembled WGS sequence"/>
</dbReference>
<feature type="region of interest" description="Disordered" evidence="1">
    <location>
        <begin position="168"/>
        <end position="253"/>
    </location>
</feature>
<comment type="caution">
    <text evidence="2">The sequence shown here is derived from an EMBL/GenBank/DDBJ whole genome shotgun (WGS) entry which is preliminary data.</text>
</comment>
<name>A0AAN7C1G5_9PEZI</name>
<reference evidence="2" key="1">
    <citation type="journal article" date="2023" name="Mol. Phylogenet. Evol.">
        <title>Genome-scale phylogeny and comparative genomics of the fungal order Sordariales.</title>
        <authorList>
            <person name="Hensen N."/>
            <person name="Bonometti L."/>
            <person name="Westerberg I."/>
            <person name="Brannstrom I.O."/>
            <person name="Guillou S."/>
            <person name="Cros-Aarteil S."/>
            <person name="Calhoun S."/>
            <person name="Haridas S."/>
            <person name="Kuo A."/>
            <person name="Mondo S."/>
            <person name="Pangilinan J."/>
            <person name="Riley R."/>
            <person name="LaButti K."/>
            <person name="Andreopoulos B."/>
            <person name="Lipzen A."/>
            <person name="Chen C."/>
            <person name="Yan M."/>
            <person name="Daum C."/>
            <person name="Ng V."/>
            <person name="Clum A."/>
            <person name="Steindorff A."/>
            <person name="Ohm R.A."/>
            <person name="Martin F."/>
            <person name="Silar P."/>
            <person name="Natvig D.O."/>
            <person name="Lalanne C."/>
            <person name="Gautier V."/>
            <person name="Ament-Velasquez S.L."/>
            <person name="Kruys A."/>
            <person name="Hutchinson M.I."/>
            <person name="Powell A.J."/>
            <person name="Barry K."/>
            <person name="Miller A.N."/>
            <person name="Grigoriev I.V."/>
            <person name="Debuchy R."/>
            <person name="Gladieux P."/>
            <person name="Hiltunen Thoren M."/>
            <person name="Johannesson H."/>
        </authorList>
    </citation>
    <scope>NUCLEOTIDE SEQUENCE</scope>
    <source>
        <strain evidence="2">CBS 532.94</strain>
    </source>
</reference>
<feature type="compositionally biased region" description="Basic and acidic residues" evidence="1">
    <location>
        <begin position="221"/>
        <end position="236"/>
    </location>
</feature>